<name>A0ABQ5HAP6_9ASTR</name>
<reference evidence="1" key="2">
    <citation type="submission" date="2022-01" db="EMBL/GenBank/DDBJ databases">
        <authorList>
            <person name="Yamashiro T."/>
            <person name="Shiraishi A."/>
            <person name="Satake H."/>
            <person name="Nakayama K."/>
        </authorList>
    </citation>
    <scope>NUCLEOTIDE SEQUENCE</scope>
</reference>
<gene>
    <name evidence="1" type="ORF">Tco_1066656</name>
</gene>
<dbReference type="EMBL" id="BQNB010019404">
    <property type="protein sequence ID" value="GJT84939.1"/>
    <property type="molecule type" value="Genomic_DNA"/>
</dbReference>
<evidence type="ECO:0000313" key="2">
    <source>
        <dbReference type="Proteomes" id="UP001151760"/>
    </source>
</evidence>
<comment type="caution">
    <text evidence="1">The sequence shown here is derived from an EMBL/GenBank/DDBJ whole genome shotgun (WGS) entry which is preliminary data.</text>
</comment>
<proteinExistence type="predicted"/>
<keyword evidence="2" id="KW-1185">Reference proteome</keyword>
<sequence>MLEGLSLSNMLTQALRWSVQSPGWLLYKGHTPKYPNTIAVISVDFWHPGAGLQRICKSIQVCLAVVGLNRLAITSWPNSPQTAISPGTGVGVRSLASYGSARDPRDPSTYVGLIGGGIAMFGSGQLNKQQLCLGSAGGQELKVGLIVSSSPPGQAAIVGVDPLGFLLVIPPLGPSSPVVGLGVYPGD</sequence>
<accession>A0ABQ5HAP6</accession>
<organism evidence="1 2">
    <name type="scientific">Tanacetum coccineum</name>
    <dbReference type="NCBI Taxonomy" id="301880"/>
    <lineage>
        <taxon>Eukaryota</taxon>
        <taxon>Viridiplantae</taxon>
        <taxon>Streptophyta</taxon>
        <taxon>Embryophyta</taxon>
        <taxon>Tracheophyta</taxon>
        <taxon>Spermatophyta</taxon>
        <taxon>Magnoliopsida</taxon>
        <taxon>eudicotyledons</taxon>
        <taxon>Gunneridae</taxon>
        <taxon>Pentapetalae</taxon>
        <taxon>asterids</taxon>
        <taxon>campanulids</taxon>
        <taxon>Asterales</taxon>
        <taxon>Asteraceae</taxon>
        <taxon>Asteroideae</taxon>
        <taxon>Anthemideae</taxon>
        <taxon>Anthemidinae</taxon>
        <taxon>Tanacetum</taxon>
    </lineage>
</organism>
<evidence type="ECO:0000313" key="1">
    <source>
        <dbReference type="EMBL" id="GJT84939.1"/>
    </source>
</evidence>
<reference evidence="1" key="1">
    <citation type="journal article" date="2022" name="Int. J. Mol. Sci.">
        <title>Draft Genome of Tanacetum Coccineum: Genomic Comparison of Closely Related Tanacetum-Family Plants.</title>
        <authorList>
            <person name="Yamashiro T."/>
            <person name="Shiraishi A."/>
            <person name="Nakayama K."/>
            <person name="Satake H."/>
        </authorList>
    </citation>
    <scope>NUCLEOTIDE SEQUENCE</scope>
</reference>
<dbReference type="Proteomes" id="UP001151760">
    <property type="component" value="Unassembled WGS sequence"/>
</dbReference>
<protein>
    <submittedName>
        <fullName evidence="1">Uncharacterized protein</fullName>
    </submittedName>
</protein>